<comment type="caution">
    <text evidence="2">The sequence shown here is derived from an EMBL/GenBank/DDBJ whole genome shotgun (WGS) entry which is preliminary data.</text>
</comment>
<name>A0A419W9I3_9BACT</name>
<sequence length="136" mass="15649">MKIRIENITNWRNVLLLAGATVFILIGFFEIVPGIEANWNRRILGVGLLLGAWFNLRILYMKHYIGYNGKGMFIRMGRFPGRPIRFKHVQNIRIEKGLLQIDLNGGEQLVVDLDEADPLERKELTQFLENRSLAAA</sequence>
<organism evidence="2 3">
    <name type="scientific">Mangrovibacterium diazotrophicum</name>
    <dbReference type="NCBI Taxonomy" id="1261403"/>
    <lineage>
        <taxon>Bacteria</taxon>
        <taxon>Pseudomonadati</taxon>
        <taxon>Bacteroidota</taxon>
        <taxon>Bacteroidia</taxon>
        <taxon>Marinilabiliales</taxon>
        <taxon>Prolixibacteraceae</taxon>
        <taxon>Mangrovibacterium</taxon>
    </lineage>
</organism>
<keyword evidence="3" id="KW-1185">Reference proteome</keyword>
<dbReference type="RefSeq" id="WP_120273354.1">
    <property type="nucleotide sequence ID" value="NZ_RAPN01000001.1"/>
</dbReference>
<evidence type="ECO:0000256" key="1">
    <source>
        <dbReference type="SAM" id="Phobius"/>
    </source>
</evidence>
<dbReference type="EMBL" id="RAPN01000001">
    <property type="protein sequence ID" value="RKD92109.1"/>
    <property type="molecule type" value="Genomic_DNA"/>
</dbReference>
<evidence type="ECO:0000313" key="2">
    <source>
        <dbReference type="EMBL" id="RKD92109.1"/>
    </source>
</evidence>
<dbReference type="AlphaFoldDB" id="A0A419W9I3"/>
<evidence type="ECO:0000313" key="3">
    <source>
        <dbReference type="Proteomes" id="UP000283387"/>
    </source>
</evidence>
<feature type="transmembrane region" description="Helical" evidence="1">
    <location>
        <begin position="43"/>
        <end position="60"/>
    </location>
</feature>
<gene>
    <name evidence="2" type="ORF">BC643_2479</name>
</gene>
<protein>
    <submittedName>
        <fullName evidence="2">Uncharacterized protein</fullName>
    </submittedName>
</protein>
<accession>A0A419W9I3</accession>
<keyword evidence="1" id="KW-0472">Membrane</keyword>
<keyword evidence="1" id="KW-1133">Transmembrane helix</keyword>
<dbReference type="Proteomes" id="UP000283387">
    <property type="component" value="Unassembled WGS sequence"/>
</dbReference>
<reference evidence="2 3" key="1">
    <citation type="submission" date="2018-09" db="EMBL/GenBank/DDBJ databases">
        <title>Genomic Encyclopedia of Archaeal and Bacterial Type Strains, Phase II (KMG-II): from individual species to whole genera.</title>
        <authorList>
            <person name="Goeker M."/>
        </authorList>
    </citation>
    <scope>NUCLEOTIDE SEQUENCE [LARGE SCALE GENOMIC DNA]</scope>
    <source>
        <strain evidence="2 3">DSM 27148</strain>
    </source>
</reference>
<keyword evidence="1" id="KW-0812">Transmembrane</keyword>
<feature type="transmembrane region" description="Helical" evidence="1">
    <location>
        <begin position="12"/>
        <end position="31"/>
    </location>
</feature>
<proteinExistence type="predicted"/>